<dbReference type="InterPro" id="IPR002933">
    <property type="entry name" value="Peptidase_M20"/>
</dbReference>
<feature type="active site" evidence="4">
    <location>
        <position position="81"/>
    </location>
</feature>
<evidence type="ECO:0000256" key="3">
    <source>
        <dbReference type="ARBA" id="ARBA00023285"/>
    </source>
</evidence>
<evidence type="ECO:0000256" key="2">
    <source>
        <dbReference type="ARBA" id="ARBA00022801"/>
    </source>
</evidence>
<dbReference type="InterPro" id="IPR036264">
    <property type="entry name" value="Bact_exopeptidase_dim_dom"/>
</dbReference>
<dbReference type="InterPro" id="IPR050072">
    <property type="entry name" value="Peptidase_M20A"/>
</dbReference>
<dbReference type="GO" id="GO:0004180">
    <property type="term" value="F:carboxypeptidase activity"/>
    <property type="evidence" value="ECO:0007669"/>
    <property type="project" value="UniProtKB-KW"/>
</dbReference>
<keyword evidence="2" id="KW-0378">Hydrolase</keyword>
<dbReference type="Gene3D" id="3.40.630.10">
    <property type="entry name" value="Zn peptidases"/>
    <property type="match status" value="1"/>
</dbReference>
<keyword evidence="1" id="KW-0479">Metal-binding</keyword>
<dbReference type="GO" id="GO:0046872">
    <property type="term" value="F:metal ion binding"/>
    <property type="evidence" value="ECO:0007669"/>
    <property type="project" value="UniProtKB-KW"/>
</dbReference>
<dbReference type="Pfam" id="PF01546">
    <property type="entry name" value="Peptidase_M20"/>
    <property type="match status" value="1"/>
</dbReference>
<evidence type="ECO:0000256" key="4">
    <source>
        <dbReference type="PIRSR" id="PIRSR037238-1"/>
    </source>
</evidence>
<gene>
    <name evidence="6" type="ORF">JCM19241_2824</name>
</gene>
<protein>
    <submittedName>
        <fullName evidence="6">Putative carboxypeptidase G2</fullName>
    </submittedName>
</protein>
<dbReference type="PANTHER" id="PTHR43808">
    <property type="entry name" value="ACETYLORNITHINE DEACETYLASE"/>
    <property type="match status" value="1"/>
</dbReference>
<evidence type="ECO:0000313" key="7">
    <source>
        <dbReference type="Proteomes" id="UP000031666"/>
    </source>
</evidence>
<evidence type="ECO:0000313" key="6">
    <source>
        <dbReference type="EMBL" id="GAM73369.1"/>
    </source>
</evidence>
<dbReference type="PIRSF" id="PIRSF037238">
    <property type="entry name" value="Carboxypeptidase_G2"/>
    <property type="match status" value="1"/>
</dbReference>
<feature type="active site" description="Proton acceptor" evidence="4">
    <location>
        <position position="141"/>
    </location>
</feature>
<dbReference type="Pfam" id="PF07687">
    <property type="entry name" value="M20_dimer"/>
    <property type="match status" value="1"/>
</dbReference>
<keyword evidence="6" id="KW-0645">Protease</keyword>
<evidence type="ECO:0000259" key="5">
    <source>
        <dbReference type="Pfam" id="PF07687"/>
    </source>
</evidence>
<reference evidence="6 7" key="2">
    <citation type="submission" date="2015-01" db="EMBL/GenBank/DDBJ databases">
        <authorList>
            <consortium name="NBRP consortium"/>
            <person name="Sawabe T."/>
            <person name="Meirelles P."/>
            <person name="Feng G."/>
            <person name="Sayaka M."/>
            <person name="Hattori M."/>
            <person name="Ohkuma M."/>
        </authorList>
    </citation>
    <scope>NUCLEOTIDE SEQUENCE [LARGE SCALE GENOMIC DNA]</scope>
    <source>
        <strain evidence="7">JCM 19241</strain>
    </source>
</reference>
<dbReference type="STRING" id="1481914.JCM19241_2824"/>
<dbReference type="CDD" id="cd03885">
    <property type="entry name" value="M20_CPDG2"/>
    <property type="match status" value="1"/>
</dbReference>
<dbReference type="PANTHER" id="PTHR43808:SF9">
    <property type="entry name" value="BLL0789 PROTEIN"/>
    <property type="match status" value="1"/>
</dbReference>
<comment type="caution">
    <text evidence="6">The sequence shown here is derived from an EMBL/GenBank/DDBJ whole genome shotgun (WGS) entry which is preliminary data.</text>
</comment>
<keyword evidence="6" id="KW-0121">Carboxypeptidase</keyword>
<dbReference type="Gene3D" id="3.30.70.360">
    <property type="match status" value="1"/>
</dbReference>
<dbReference type="InterPro" id="IPR011650">
    <property type="entry name" value="Peptidase_M20_dimer"/>
</dbReference>
<dbReference type="SUPFAM" id="SSF53187">
    <property type="entry name" value="Zn-dependent exopeptidases"/>
    <property type="match status" value="1"/>
</dbReference>
<proteinExistence type="predicted"/>
<keyword evidence="3" id="KW-0170">Cobalt</keyword>
<organism evidence="6 7">
    <name type="scientific">Vibrio ishigakensis</name>
    <dbReference type="NCBI Taxonomy" id="1481914"/>
    <lineage>
        <taxon>Bacteria</taxon>
        <taxon>Pseudomonadati</taxon>
        <taxon>Pseudomonadota</taxon>
        <taxon>Gammaproteobacteria</taxon>
        <taxon>Vibrionales</taxon>
        <taxon>Vibrionaceae</taxon>
        <taxon>Vibrio</taxon>
    </lineage>
</organism>
<dbReference type="SUPFAM" id="SSF55031">
    <property type="entry name" value="Bacterial exopeptidase dimerisation domain"/>
    <property type="match status" value="1"/>
</dbReference>
<dbReference type="Proteomes" id="UP000031666">
    <property type="component" value="Unassembled WGS sequence"/>
</dbReference>
<feature type="domain" description="Peptidase M20 dimerisation" evidence="5">
    <location>
        <begin position="177"/>
        <end position="277"/>
    </location>
</feature>
<dbReference type="EMBL" id="BBSC01000001">
    <property type="protein sequence ID" value="GAM73369.1"/>
    <property type="molecule type" value="Genomic_DNA"/>
</dbReference>
<name>A0A0B8QFG8_9VIBR</name>
<evidence type="ECO:0000256" key="1">
    <source>
        <dbReference type="ARBA" id="ARBA00022723"/>
    </source>
</evidence>
<dbReference type="AlphaFoldDB" id="A0A0B8QFG8"/>
<reference evidence="6 7" key="1">
    <citation type="submission" date="2015-01" db="EMBL/GenBank/DDBJ databases">
        <title>Vibrio sp. C94 JCM 19241 whole genome shotgun sequence.</title>
        <authorList>
            <person name="Sawabe T."/>
            <person name="Meirelles P."/>
            <person name="Feng G."/>
            <person name="Sayaka M."/>
            <person name="Hattori M."/>
            <person name="Ohkuma M."/>
        </authorList>
    </citation>
    <scope>NUCLEOTIDE SEQUENCE [LARGE SCALE GENOMIC DNA]</scope>
    <source>
        <strain evidence="7">JCM 19241</strain>
    </source>
</reference>
<dbReference type="InterPro" id="IPR017150">
    <property type="entry name" value="Pept_M20_glutamate_carboxypep"/>
</dbReference>
<sequence>MTNSFQLDTYIEQLSSLVNVDCGSHTPEGVAKIADILTPMFESIGFSVTRHTVAPNAGPCLEITNKPDAEQFDVMLCGHMDTVFPEGTVAKRPLSFDEEKIYGPGATDMKSGILSAWYALQQMSTEQRDKLSILVALNCDEEIGSRYSRDWIESMARKSKRVLVCEAARVSGNLIRSRKGNAKYELTFNGVASHAGSALEQGVSAIYELAHWSLAIKDMVNLETGTTMNVGVIEGGLAVNVVPDYAKATVDLRFWNTDEAEAIDAKLREMAKTPFENGASVEVNRVTFKPSMIPTEATEALISMVSEEADKLELVYGWENAGGGSDGNFTANVGTPTLDGFGPMGAGFHSDKEYLLIDSIKPRIDLLANVLNRL</sequence>
<accession>A0A0B8QFG8</accession>